<dbReference type="VEuPathDB" id="FungiDB:CC1G_15618"/>
<comment type="caution">
    <text evidence="3">The sequence shown here is derived from an EMBL/GenBank/DDBJ whole genome shotgun (WGS) entry which is preliminary data.</text>
</comment>
<dbReference type="RefSeq" id="XP_002911076.1">
    <property type="nucleotide sequence ID" value="XM_002911030.1"/>
</dbReference>
<feature type="domain" description="Fungal-type protein kinase" evidence="2">
    <location>
        <begin position="164"/>
        <end position="510"/>
    </location>
</feature>
<dbReference type="InterPro" id="IPR040976">
    <property type="entry name" value="Pkinase_fungal"/>
</dbReference>
<reference evidence="3 4" key="1">
    <citation type="journal article" date="2010" name="Proc. Natl. Acad. Sci. U.S.A.">
        <title>Insights into evolution of multicellular fungi from the assembled chromosomes of the mushroom Coprinopsis cinerea (Coprinus cinereus).</title>
        <authorList>
            <person name="Stajich J.E."/>
            <person name="Wilke S.K."/>
            <person name="Ahren D."/>
            <person name="Au C.H."/>
            <person name="Birren B.W."/>
            <person name="Borodovsky M."/>
            <person name="Burns C."/>
            <person name="Canback B."/>
            <person name="Casselton L.A."/>
            <person name="Cheng C.K."/>
            <person name="Deng J."/>
            <person name="Dietrich F.S."/>
            <person name="Fargo D.C."/>
            <person name="Farman M.L."/>
            <person name="Gathman A.C."/>
            <person name="Goldberg J."/>
            <person name="Guigo R."/>
            <person name="Hoegger P.J."/>
            <person name="Hooker J.B."/>
            <person name="Huggins A."/>
            <person name="James T.Y."/>
            <person name="Kamada T."/>
            <person name="Kilaru S."/>
            <person name="Kodira C."/>
            <person name="Kues U."/>
            <person name="Kupfer D."/>
            <person name="Kwan H.S."/>
            <person name="Lomsadze A."/>
            <person name="Li W."/>
            <person name="Lilly W.W."/>
            <person name="Ma L.J."/>
            <person name="Mackey A.J."/>
            <person name="Manning G."/>
            <person name="Martin F."/>
            <person name="Muraguchi H."/>
            <person name="Natvig D.O."/>
            <person name="Palmerini H."/>
            <person name="Ramesh M.A."/>
            <person name="Rehmeyer C.J."/>
            <person name="Roe B.A."/>
            <person name="Shenoy N."/>
            <person name="Stanke M."/>
            <person name="Ter-Hovhannisyan V."/>
            <person name="Tunlid A."/>
            <person name="Velagapudi R."/>
            <person name="Vision T.J."/>
            <person name="Zeng Q."/>
            <person name="Zolan M.E."/>
            <person name="Pukkila P.J."/>
        </authorList>
    </citation>
    <scope>NUCLEOTIDE SEQUENCE [LARGE SCALE GENOMIC DNA]</scope>
    <source>
        <strain evidence="4">Okayama-7 / 130 / ATCC MYA-4618 / FGSC 9003</strain>
    </source>
</reference>
<sequence>MKPTDLQCSYEQFARRYLPNPPDSPTFELGGVRGELAQLLDGQREGAEDSELYNVMESTLNSWLKDTGFTIVLSTAGEPDSVWHPKTRINGGLYKIQEAPSKGELPDWDSVQVGVGAISPHRKDFFSDLVPKTQNHPTDSDVPAASQEAFEQAKSYSLIPFILQHRTHHFTVFLFGALARIVRWDRAGFVFTEAFNYLDYPERLCDFLWRYIHLSPTGRGFDSSVQRVLSETPDWDLIQRRADSPRNLEGHDVDEHIRSLFQETIRAGHRYKLHVQGRYFFVGRPHVRSGRTRGYIAIDAADPYGPFVFLKDTWHILRGDLKKEGDVLEELNSADEQPQRGRKYIPSLVCHHDVEGEWQKTDSQDFWYELSRNENAKCPFRPRQHYRLVVKEVGLPISKFRNGREMLTIISHGVAAHGYAHKKGYMHQDISVGNILIFVRQDIEEGRLKEERHGLLADWELAEKLTDQGPRQPERTGTWQFLAVDILNNPSKPVEVWHEMESWFHLTLWLAVQYLPHNVQNVAVFMSEFFDDAAKPYDGSTHYKCGALKRTSMQTGTICFADGTPFEFGPKDDPFAPYGMNDVLSALAETFSYRYKEIAPRPRRVSKILPAPDLTPEEKEAAKVLDDQVRFEELLLEYINGPGRPENDKTEPQVSLSEREPFPSSYRTRNDKRPRQGT</sequence>
<dbReference type="InterPro" id="IPR008266">
    <property type="entry name" value="Tyr_kinase_AS"/>
</dbReference>
<dbReference type="AlphaFoldDB" id="D6RNE8"/>
<dbReference type="PANTHER" id="PTHR38248:SF2">
    <property type="entry name" value="FUNK1 11"/>
    <property type="match status" value="1"/>
</dbReference>
<dbReference type="GO" id="GO:0004672">
    <property type="term" value="F:protein kinase activity"/>
    <property type="evidence" value="ECO:0007669"/>
    <property type="project" value="InterPro"/>
</dbReference>
<dbReference type="InParanoid" id="D6RNE8"/>
<keyword evidence="3" id="KW-0808">Transferase</keyword>
<dbReference type="Proteomes" id="UP000001861">
    <property type="component" value="Unassembled WGS sequence"/>
</dbReference>
<accession>D6RNE8</accession>
<name>D6RNE8_COPC7</name>
<evidence type="ECO:0000313" key="3">
    <source>
        <dbReference type="EMBL" id="EFI27582.1"/>
    </source>
</evidence>
<dbReference type="KEGG" id="cci:CC1G_15618"/>
<organism evidence="3 4">
    <name type="scientific">Coprinopsis cinerea (strain Okayama-7 / 130 / ATCC MYA-4618 / FGSC 9003)</name>
    <name type="common">Inky cap fungus</name>
    <name type="synonym">Hormographiella aspergillata</name>
    <dbReference type="NCBI Taxonomy" id="240176"/>
    <lineage>
        <taxon>Eukaryota</taxon>
        <taxon>Fungi</taxon>
        <taxon>Dikarya</taxon>
        <taxon>Basidiomycota</taxon>
        <taxon>Agaricomycotina</taxon>
        <taxon>Agaricomycetes</taxon>
        <taxon>Agaricomycetidae</taxon>
        <taxon>Agaricales</taxon>
        <taxon>Agaricineae</taxon>
        <taxon>Psathyrellaceae</taxon>
        <taxon>Coprinopsis</taxon>
    </lineage>
</organism>
<keyword evidence="3" id="KW-0418">Kinase</keyword>
<evidence type="ECO:0000256" key="1">
    <source>
        <dbReference type="SAM" id="MobiDB-lite"/>
    </source>
</evidence>
<protein>
    <submittedName>
        <fullName evidence="3">Other/FunK1 protein kinase</fullName>
    </submittedName>
</protein>
<dbReference type="Pfam" id="PF17667">
    <property type="entry name" value="Pkinase_fungal"/>
    <property type="match status" value="1"/>
</dbReference>
<dbReference type="SUPFAM" id="SSF56112">
    <property type="entry name" value="Protein kinase-like (PK-like)"/>
    <property type="match status" value="1"/>
</dbReference>
<proteinExistence type="predicted"/>
<evidence type="ECO:0000313" key="4">
    <source>
        <dbReference type="Proteomes" id="UP000001861"/>
    </source>
</evidence>
<gene>
    <name evidence="3" type="ORF">CC1G_15618</name>
</gene>
<feature type="compositionally biased region" description="Basic and acidic residues" evidence="1">
    <location>
        <begin position="668"/>
        <end position="678"/>
    </location>
</feature>
<dbReference type="eggNOG" id="ENOG502SIZI">
    <property type="taxonomic scope" value="Eukaryota"/>
</dbReference>
<evidence type="ECO:0000259" key="2">
    <source>
        <dbReference type="Pfam" id="PF17667"/>
    </source>
</evidence>
<dbReference type="HOGENOM" id="CLU_006410_3_2_1"/>
<dbReference type="PROSITE" id="PS00109">
    <property type="entry name" value="PROTEIN_KINASE_TYR"/>
    <property type="match status" value="1"/>
</dbReference>
<dbReference type="Gene3D" id="1.10.510.10">
    <property type="entry name" value="Transferase(Phosphotransferase) domain 1"/>
    <property type="match status" value="1"/>
</dbReference>
<dbReference type="OMA" id="THHYTIV"/>
<dbReference type="OrthoDB" id="5592585at2759"/>
<dbReference type="InterPro" id="IPR011009">
    <property type="entry name" value="Kinase-like_dom_sf"/>
</dbReference>
<dbReference type="GeneID" id="9378581"/>
<feature type="region of interest" description="Disordered" evidence="1">
    <location>
        <begin position="637"/>
        <end position="678"/>
    </location>
</feature>
<keyword evidence="4" id="KW-1185">Reference proteome</keyword>
<feature type="compositionally biased region" description="Basic and acidic residues" evidence="1">
    <location>
        <begin position="645"/>
        <end position="661"/>
    </location>
</feature>
<dbReference type="EMBL" id="AACS02000006">
    <property type="protein sequence ID" value="EFI27582.1"/>
    <property type="molecule type" value="Genomic_DNA"/>
</dbReference>
<dbReference type="PANTHER" id="PTHR38248">
    <property type="entry name" value="FUNK1 6"/>
    <property type="match status" value="1"/>
</dbReference>